<dbReference type="RefSeq" id="XP_028542590.1">
    <property type="nucleotide sequence ID" value="XM_028686789.1"/>
</dbReference>
<dbReference type="CDD" id="cd18791">
    <property type="entry name" value="SF2_C_RHA"/>
    <property type="match status" value="1"/>
</dbReference>
<dbReference type="InterPro" id="IPR001650">
    <property type="entry name" value="Helicase_C-like"/>
</dbReference>
<proteinExistence type="predicted"/>
<dbReference type="SUPFAM" id="SSF50249">
    <property type="entry name" value="Nucleic acid-binding proteins"/>
    <property type="match status" value="1"/>
</dbReference>
<dbReference type="InterPro" id="IPR012340">
    <property type="entry name" value="NA-bd_OB-fold"/>
</dbReference>
<dbReference type="InterPro" id="IPR049621">
    <property type="entry name" value="S1_DHX8_helicase"/>
</dbReference>
<evidence type="ECO:0000256" key="2">
    <source>
        <dbReference type="ARBA" id="ARBA00022664"/>
    </source>
</evidence>
<keyword evidence="7" id="KW-0508">mRNA splicing</keyword>
<evidence type="ECO:0000259" key="11">
    <source>
        <dbReference type="PROSITE" id="PS50126"/>
    </source>
</evidence>
<dbReference type="InterPro" id="IPR027417">
    <property type="entry name" value="P-loop_NTPase"/>
</dbReference>
<keyword evidence="15" id="KW-1185">Reference proteome</keyword>
<name>A0A1Y1JBU3_PLAGO</name>
<keyword evidence="8" id="KW-0539">Nucleus</keyword>
<feature type="compositionally biased region" description="Basic and acidic residues" evidence="10">
    <location>
        <begin position="75"/>
        <end position="91"/>
    </location>
</feature>
<dbReference type="PROSITE" id="PS50126">
    <property type="entry name" value="S1"/>
    <property type="match status" value="1"/>
</dbReference>
<dbReference type="InterPro" id="IPR002464">
    <property type="entry name" value="DNA/RNA_helicase_DEAH_CS"/>
</dbReference>
<dbReference type="Gene3D" id="1.20.120.1080">
    <property type="match status" value="1"/>
</dbReference>
<evidence type="ECO:0000256" key="6">
    <source>
        <dbReference type="ARBA" id="ARBA00022840"/>
    </source>
</evidence>
<feature type="domain" description="Helicase ATP-binding" evidence="12">
    <location>
        <begin position="530"/>
        <end position="693"/>
    </location>
</feature>
<dbReference type="PANTHER" id="PTHR18934:SF85">
    <property type="entry name" value="ATP-DEPENDENT RNA HELICASE DHX8"/>
    <property type="match status" value="1"/>
</dbReference>
<dbReference type="Gene3D" id="3.40.50.300">
    <property type="entry name" value="P-loop containing nucleotide triphosphate hydrolases"/>
    <property type="match status" value="2"/>
</dbReference>
<dbReference type="OrthoDB" id="10253254at2759"/>
<dbReference type="Gene3D" id="2.40.50.140">
    <property type="entry name" value="Nucleic acid-binding proteins"/>
    <property type="match status" value="1"/>
</dbReference>
<evidence type="ECO:0000259" key="12">
    <source>
        <dbReference type="PROSITE" id="PS51192"/>
    </source>
</evidence>
<dbReference type="EMBL" id="BDQF01000007">
    <property type="protein sequence ID" value="GAW80001.1"/>
    <property type="molecule type" value="Genomic_DNA"/>
</dbReference>
<dbReference type="OMA" id="MKEVDQV"/>
<comment type="caution">
    <text evidence="14">The sequence shown here is derived from an EMBL/GenBank/DDBJ whole genome shotgun (WGS) entry which is preliminary data.</text>
</comment>
<dbReference type="InterPro" id="IPR011545">
    <property type="entry name" value="DEAD/DEAH_box_helicase_dom"/>
</dbReference>
<feature type="domain" description="S1 motif" evidence="11">
    <location>
        <begin position="208"/>
        <end position="281"/>
    </location>
</feature>
<dbReference type="GO" id="GO:0005524">
    <property type="term" value="F:ATP binding"/>
    <property type="evidence" value="ECO:0007669"/>
    <property type="project" value="UniProtKB-KW"/>
</dbReference>
<gene>
    <name evidence="14" type="ORF">PGO_061460</name>
</gene>
<dbReference type="PROSITE" id="PS51192">
    <property type="entry name" value="HELICASE_ATP_BIND_1"/>
    <property type="match status" value="1"/>
</dbReference>
<dbReference type="GO" id="GO:0016787">
    <property type="term" value="F:hydrolase activity"/>
    <property type="evidence" value="ECO:0007669"/>
    <property type="project" value="UniProtKB-KW"/>
</dbReference>
<accession>A0A1Y1JBU3</accession>
<evidence type="ECO:0000256" key="7">
    <source>
        <dbReference type="ARBA" id="ARBA00023187"/>
    </source>
</evidence>
<keyword evidence="4" id="KW-0378">Hydrolase</keyword>
<feature type="region of interest" description="Disordered" evidence="10">
    <location>
        <begin position="154"/>
        <end position="197"/>
    </location>
</feature>
<dbReference type="AlphaFoldDB" id="A0A1Y1JBU3"/>
<dbReference type="Proteomes" id="UP000195521">
    <property type="component" value="Unassembled WGS sequence"/>
</dbReference>
<evidence type="ECO:0000256" key="3">
    <source>
        <dbReference type="ARBA" id="ARBA00022741"/>
    </source>
</evidence>
<dbReference type="SUPFAM" id="SSF52540">
    <property type="entry name" value="P-loop containing nucleoside triphosphate hydrolases"/>
    <property type="match status" value="1"/>
</dbReference>
<evidence type="ECO:0000313" key="15">
    <source>
        <dbReference type="Proteomes" id="UP000195521"/>
    </source>
</evidence>
<dbReference type="Pfam" id="PF00270">
    <property type="entry name" value="DEAD"/>
    <property type="match status" value="1"/>
</dbReference>
<dbReference type="Pfam" id="PF04408">
    <property type="entry name" value="WHD_HA2"/>
    <property type="match status" value="1"/>
</dbReference>
<dbReference type="GO" id="GO:0071013">
    <property type="term" value="C:catalytic step 2 spliceosome"/>
    <property type="evidence" value="ECO:0007669"/>
    <property type="project" value="TreeGrafter"/>
</dbReference>
<dbReference type="InterPro" id="IPR003029">
    <property type="entry name" value="S1_domain"/>
</dbReference>
<sequence length="1179" mass="136010">MESLKKINLIQKVNAELYNSLGVEDDNLSEFLIYLCKKSKSLEQFCKDVFENGGEIEHSVLKYLYEIIKSSLNDSDDKTVNSKGRHTQDGDHDNDDGKDDGLKNELKMEIKQIEKKNEKMKKYHCLTIKNDDNLAKSFHEEYENKNEKHCIEETTVRHKRSSTERRNNEHEITHSNRDRNYRDDKKRKHGRETKMYEDERDRDSLRVNNIFNGSVSKIMDFGIFVSFRTRKDGYKEGLVHCTDILPNRKRLMNINEKFHKGMKVKVKIKAIFGEKISLNMSEVDQKTGKNLVSDNEDDDVVGDGKKGKNQNFISIFDDLQDDYKEIKKHKSDVFNDDPKETLKYESVIKMQSDYSKWEIQQLMKSGIIYDENLKKEYKNLRIDEKIEDEEEIIEIEVNEREPAFLKGQTTKAGAKLSPIQVIINAEGSLARAITTTSALAKERKEQKQNEQNAIYDSIPKDISRPWEDPKPDLGERTIAEALKNIGKNFDLPEWRKNYMNNNISVGVKNPMPVNEQRVKLPIYNLKKDLMKAIQKNNVLIVIGETGSGKTTQIPQYLHEANYTDKGIVGCTQPRRVAAMSIAKRVSEEFGCILGQEVGYSIRFDDCTSNDTVIKYLTDGMLLRETLSDTMLSKYSFIILDEAHERTISTDILFCLLKDVVKKRSDFKLIVTSATLDAEKFSNYFFNSPIFTIPGKIFPVEILHSKEPESDYLEACLITVLNIHLNEHPGDILVFLTGQEEINTACEILHERMKKLESMSPPPLIILPIYSSLPSEMQSVIFDPAPQGCRKCVLATNIAEASLTIDGIFFVIDPGFCKIRKYDSKRDMDSLVVAPISKANAKQRAGRAGRTGPGKCYRLYTEEAYKNEMAETSIPEIQRINLGSTVLLLKALGVNDFLHFDFMDSPSVETLIHSLENLYYLGALDDNGYLTKLGKKMSNFPMEPNLSKILLTSINFNCADDVITIVSMLSVQNIFYRPQNKALLADKKKNKFVMPQGDLITYLNIYNKWKENNYSNYWCHENFMHSRALKRSQDVRKQLLSIFEKYNYQVKKNTSRNESTKYVSICKSICSGYFNHVCKRDSQQGYTTLLTNQQVFIHPSSTLFNKNPLFIVYHELVLTNKEYIRDCTIIQPQWLIQLAPNLFIPADEKKISKIKLREKIEPLHNYYEEPNAWRLSRRKG</sequence>
<keyword evidence="5 14" id="KW-0347">Helicase</keyword>
<dbReference type="Pfam" id="PF21010">
    <property type="entry name" value="HA2_C"/>
    <property type="match status" value="1"/>
</dbReference>
<evidence type="ECO:0000256" key="9">
    <source>
        <dbReference type="ARBA" id="ARBA00047984"/>
    </source>
</evidence>
<evidence type="ECO:0000259" key="13">
    <source>
        <dbReference type="PROSITE" id="PS51194"/>
    </source>
</evidence>
<dbReference type="GeneID" id="39746713"/>
<dbReference type="Pfam" id="PF00271">
    <property type="entry name" value="Helicase_C"/>
    <property type="match status" value="1"/>
</dbReference>
<protein>
    <recommendedName>
        <fullName evidence="1">RNA helicase</fullName>
        <ecNumber evidence="1">3.6.4.13</ecNumber>
    </recommendedName>
</protein>
<dbReference type="EC" id="3.6.4.13" evidence="1"/>
<dbReference type="InterPro" id="IPR048333">
    <property type="entry name" value="HA2_WH"/>
</dbReference>
<feature type="compositionally biased region" description="Basic and acidic residues" evidence="10">
    <location>
        <begin position="154"/>
        <end position="184"/>
    </location>
</feature>
<dbReference type="Pfam" id="PF07717">
    <property type="entry name" value="OB_NTP_bind"/>
    <property type="match status" value="1"/>
</dbReference>
<evidence type="ECO:0000256" key="8">
    <source>
        <dbReference type="ARBA" id="ARBA00023242"/>
    </source>
</evidence>
<feature type="domain" description="Helicase C-terminal" evidence="13">
    <location>
        <begin position="716"/>
        <end position="892"/>
    </location>
</feature>
<evidence type="ECO:0000256" key="1">
    <source>
        <dbReference type="ARBA" id="ARBA00012552"/>
    </source>
</evidence>
<comment type="catalytic activity">
    <reaction evidence="9">
        <text>ATP + H2O = ADP + phosphate + H(+)</text>
        <dbReference type="Rhea" id="RHEA:13065"/>
        <dbReference type="ChEBI" id="CHEBI:15377"/>
        <dbReference type="ChEBI" id="CHEBI:15378"/>
        <dbReference type="ChEBI" id="CHEBI:30616"/>
        <dbReference type="ChEBI" id="CHEBI:43474"/>
        <dbReference type="ChEBI" id="CHEBI:456216"/>
        <dbReference type="EC" id="3.6.4.13"/>
    </reaction>
</comment>
<dbReference type="InterPro" id="IPR011709">
    <property type="entry name" value="DEAD-box_helicase_OB_fold"/>
</dbReference>
<dbReference type="SMART" id="SM00847">
    <property type="entry name" value="HA2"/>
    <property type="match status" value="1"/>
</dbReference>
<keyword evidence="2" id="KW-0507">mRNA processing</keyword>
<dbReference type="FunFam" id="1.20.120.1080:FF:000001">
    <property type="entry name" value="Pre-mRNA-splicing factor ATP-dependent RNA helicase"/>
    <property type="match status" value="1"/>
</dbReference>
<evidence type="ECO:0000256" key="5">
    <source>
        <dbReference type="ARBA" id="ARBA00022806"/>
    </source>
</evidence>
<dbReference type="InterPro" id="IPR014001">
    <property type="entry name" value="Helicase_ATP-bd"/>
</dbReference>
<dbReference type="SMART" id="SM00316">
    <property type="entry name" value="S1"/>
    <property type="match status" value="1"/>
</dbReference>
<dbReference type="GO" id="GO:0003724">
    <property type="term" value="F:RNA helicase activity"/>
    <property type="evidence" value="ECO:0007669"/>
    <property type="project" value="UniProtKB-EC"/>
</dbReference>
<dbReference type="FunFam" id="3.40.50.300:FF:000007">
    <property type="entry name" value="Pre-mRNA-splicing factor ATP-dependent RNA helicase"/>
    <property type="match status" value="1"/>
</dbReference>
<dbReference type="PROSITE" id="PS51194">
    <property type="entry name" value="HELICASE_CTER"/>
    <property type="match status" value="1"/>
</dbReference>
<feature type="region of interest" description="Disordered" evidence="10">
    <location>
        <begin position="75"/>
        <end position="103"/>
    </location>
</feature>
<evidence type="ECO:0000256" key="10">
    <source>
        <dbReference type="SAM" id="MobiDB-lite"/>
    </source>
</evidence>
<dbReference type="PROSITE" id="PS00690">
    <property type="entry name" value="DEAH_ATP_HELICASE"/>
    <property type="match status" value="1"/>
</dbReference>
<dbReference type="CDD" id="cd05684">
    <property type="entry name" value="S1_DHX8_helicase"/>
    <property type="match status" value="1"/>
</dbReference>
<dbReference type="InterPro" id="IPR007502">
    <property type="entry name" value="Helicase-assoc_dom"/>
</dbReference>
<dbReference type="GO" id="GO:0000390">
    <property type="term" value="P:spliceosomal complex disassembly"/>
    <property type="evidence" value="ECO:0007669"/>
    <property type="project" value="TreeGrafter"/>
</dbReference>
<keyword evidence="6" id="KW-0067">ATP-binding</keyword>
<dbReference type="FunFam" id="3.40.50.300:FF:000191">
    <property type="entry name" value="Pre-mRNA-splicing factor ATP-dependent RNA helicase"/>
    <property type="match status" value="1"/>
</dbReference>
<dbReference type="GO" id="GO:0003723">
    <property type="term" value="F:RNA binding"/>
    <property type="evidence" value="ECO:0007669"/>
    <property type="project" value="TreeGrafter"/>
</dbReference>
<dbReference type="PANTHER" id="PTHR18934">
    <property type="entry name" value="ATP-DEPENDENT RNA HELICASE"/>
    <property type="match status" value="1"/>
</dbReference>
<keyword evidence="3" id="KW-0547">Nucleotide-binding</keyword>
<evidence type="ECO:0000256" key="4">
    <source>
        <dbReference type="ARBA" id="ARBA00022801"/>
    </source>
</evidence>
<reference evidence="15" key="1">
    <citation type="submission" date="2017-04" db="EMBL/GenBank/DDBJ databases">
        <title>Plasmodium gonderi genome.</title>
        <authorList>
            <person name="Arisue N."/>
            <person name="Honma H."/>
            <person name="Kawai S."/>
            <person name="Tougan T."/>
            <person name="Tanabe K."/>
            <person name="Horii T."/>
        </authorList>
    </citation>
    <scope>NUCLEOTIDE SEQUENCE [LARGE SCALE GENOMIC DNA]</scope>
    <source>
        <strain evidence="15">ATCC 30045</strain>
    </source>
</reference>
<dbReference type="SMART" id="SM00487">
    <property type="entry name" value="DEXDc"/>
    <property type="match status" value="1"/>
</dbReference>
<dbReference type="SMART" id="SM00490">
    <property type="entry name" value="HELICc"/>
    <property type="match status" value="1"/>
</dbReference>
<evidence type="ECO:0000313" key="14">
    <source>
        <dbReference type="EMBL" id="GAW80001.1"/>
    </source>
</evidence>
<organism evidence="14 15">
    <name type="scientific">Plasmodium gonderi</name>
    <dbReference type="NCBI Taxonomy" id="77519"/>
    <lineage>
        <taxon>Eukaryota</taxon>
        <taxon>Sar</taxon>
        <taxon>Alveolata</taxon>
        <taxon>Apicomplexa</taxon>
        <taxon>Aconoidasida</taxon>
        <taxon>Haemosporida</taxon>
        <taxon>Plasmodiidae</taxon>
        <taxon>Plasmodium</taxon>
        <taxon>Plasmodium (Plasmodium)</taxon>
    </lineage>
</organism>